<proteinExistence type="predicted"/>
<evidence type="ECO:0000313" key="2">
    <source>
        <dbReference type="Proteomes" id="UP000265000"/>
    </source>
</evidence>
<dbReference type="GeneTree" id="ENSGT00390000001653"/>
<dbReference type="PANTHER" id="PTHR33962">
    <property type="entry name" value="RECQ-MEDIATED GENOME INSTABILITY PROTEIN 2 RMI2"/>
    <property type="match status" value="1"/>
</dbReference>
<dbReference type="GO" id="GO:0006281">
    <property type="term" value="P:DNA repair"/>
    <property type="evidence" value="ECO:0007669"/>
    <property type="project" value="TreeGrafter"/>
</dbReference>
<dbReference type="GO" id="GO:0043007">
    <property type="term" value="P:maintenance of rDNA"/>
    <property type="evidence" value="ECO:0007669"/>
    <property type="project" value="TreeGrafter"/>
</dbReference>
<keyword evidence="2" id="KW-1185">Reference proteome</keyword>
<dbReference type="GO" id="GO:2000042">
    <property type="term" value="P:negative regulation of double-strand break repair via homologous recombination"/>
    <property type="evidence" value="ECO:0007669"/>
    <property type="project" value="TreeGrafter"/>
</dbReference>
<evidence type="ECO:0000313" key="1">
    <source>
        <dbReference type="Ensembl" id="ENSFHEP00000033306.1"/>
    </source>
</evidence>
<dbReference type="Gene3D" id="2.40.50.140">
    <property type="entry name" value="Nucleic acid-binding proteins"/>
    <property type="match status" value="1"/>
</dbReference>
<protein>
    <submittedName>
        <fullName evidence="1">RecQ mediated genome instability 2</fullName>
    </submittedName>
</protein>
<dbReference type="GO" id="GO:0033045">
    <property type="term" value="P:regulation of sister chromatid segregation"/>
    <property type="evidence" value="ECO:0007669"/>
    <property type="project" value="TreeGrafter"/>
</dbReference>
<dbReference type="InterPro" id="IPR032245">
    <property type="entry name" value="RMI2"/>
</dbReference>
<accession>A0A3Q2QYY5</accession>
<dbReference type="GO" id="GO:0016607">
    <property type="term" value="C:nuclear speck"/>
    <property type="evidence" value="ECO:0007669"/>
    <property type="project" value="TreeGrafter"/>
</dbReference>
<sequence>DRPPPVKVLSGQLRAVGIRGIADSGEGYAIRTGGGRSLRVSLVWMQGTVLEVQLDGNTVLLMDETGTFAVQGVNNIPKGKPCLLQKYVMVMGVVQAVSPEPVIRAVKMADLSEFAALHRRMWSLEVEELQQV</sequence>
<reference evidence="1" key="1">
    <citation type="submission" date="2025-08" db="UniProtKB">
        <authorList>
            <consortium name="Ensembl"/>
        </authorList>
    </citation>
    <scope>IDENTIFICATION</scope>
</reference>
<dbReference type="InterPro" id="IPR012340">
    <property type="entry name" value="NA-bd_OB-fold"/>
</dbReference>
<dbReference type="Proteomes" id="UP000265000">
    <property type="component" value="Unplaced"/>
</dbReference>
<reference evidence="1" key="2">
    <citation type="submission" date="2025-09" db="UniProtKB">
        <authorList>
            <consortium name="Ensembl"/>
        </authorList>
    </citation>
    <scope>IDENTIFICATION</scope>
</reference>
<dbReference type="Ensembl" id="ENSFHET00000034385.1">
    <property type="protein sequence ID" value="ENSFHEP00000033306.1"/>
    <property type="gene ID" value="ENSFHEG00000020338.1"/>
</dbReference>
<dbReference type="STRING" id="8078.ENSFHEP00000033306"/>
<organism evidence="1 2">
    <name type="scientific">Fundulus heteroclitus</name>
    <name type="common">Killifish</name>
    <name type="synonym">Mummichog</name>
    <dbReference type="NCBI Taxonomy" id="8078"/>
    <lineage>
        <taxon>Eukaryota</taxon>
        <taxon>Metazoa</taxon>
        <taxon>Chordata</taxon>
        <taxon>Craniata</taxon>
        <taxon>Vertebrata</taxon>
        <taxon>Euteleostomi</taxon>
        <taxon>Actinopterygii</taxon>
        <taxon>Neopterygii</taxon>
        <taxon>Teleostei</taxon>
        <taxon>Neoteleostei</taxon>
        <taxon>Acanthomorphata</taxon>
        <taxon>Ovalentaria</taxon>
        <taxon>Atherinomorphae</taxon>
        <taxon>Cyprinodontiformes</taxon>
        <taxon>Fundulidae</taxon>
        <taxon>Fundulus</taxon>
    </lineage>
</organism>
<dbReference type="GO" id="GO:0005829">
    <property type="term" value="C:cytosol"/>
    <property type="evidence" value="ECO:0007669"/>
    <property type="project" value="TreeGrafter"/>
</dbReference>
<dbReference type="Pfam" id="PF16100">
    <property type="entry name" value="RMI2"/>
    <property type="match status" value="1"/>
</dbReference>
<name>A0A3Q2QYY5_FUNHE</name>
<dbReference type="AlphaFoldDB" id="A0A3Q2QYY5"/>
<dbReference type="PANTHER" id="PTHR33962:SF1">
    <property type="entry name" value="RECQ-MEDIATED GENOME INSTABILITY PROTEIN 2"/>
    <property type="match status" value="1"/>
</dbReference>